<organism evidence="1 2">
    <name type="scientific">Smallanthus sonchifolius</name>
    <dbReference type="NCBI Taxonomy" id="185202"/>
    <lineage>
        <taxon>Eukaryota</taxon>
        <taxon>Viridiplantae</taxon>
        <taxon>Streptophyta</taxon>
        <taxon>Embryophyta</taxon>
        <taxon>Tracheophyta</taxon>
        <taxon>Spermatophyta</taxon>
        <taxon>Magnoliopsida</taxon>
        <taxon>eudicotyledons</taxon>
        <taxon>Gunneridae</taxon>
        <taxon>Pentapetalae</taxon>
        <taxon>asterids</taxon>
        <taxon>campanulids</taxon>
        <taxon>Asterales</taxon>
        <taxon>Asteraceae</taxon>
        <taxon>Asteroideae</taxon>
        <taxon>Heliantheae alliance</taxon>
        <taxon>Millerieae</taxon>
        <taxon>Smallanthus</taxon>
    </lineage>
</organism>
<gene>
    <name evidence="1" type="ORF">L1987_44002</name>
</gene>
<protein>
    <submittedName>
        <fullName evidence="1">Uncharacterized protein</fullName>
    </submittedName>
</protein>
<keyword evidence="2" id="KW-1185">Reference proteome</keyword>
<sequence>MVSRPGPLVVYYYITVVLRLRAIFSFFSYYFIDNLIVIIFLLAFSRSILRPSSSLTQPKVPQSHPSSIWLHFHEITLRILQLITDTIRLGQLDMMPALLLLNYMEKPLSS</sequence>
<name>A0ACB9GN72_9ASTR</name>
<accession>A0ACB9GN72</accession>
<proteinExistence type="predicted"/>
<dbReference type="Proteomes" id="UP001056120">
    <property type="component" value="Linkage Group LG14"/>
</dbReference>
<comment type="caution">
    <text evidence="1">The sequence shown here is derived from an EMBL/GenBank/DDBJ whole genome shotgun (WGS) entry which is preliminary data.</text>
</comment>
<dbReference type="EMBL" id="CM042031">
    <property type="protein sequence ID" value="KAI3784894.1"/>
    <property type="molecule type" value="Genomic_DNA"/>
</dbReference>
<evidence type="ECO:0000313" key="2">
    <source>
        <dbReference type="Proteomes" id="UP001056120"/>
    </source>
</evidence>
<reference evidence="2" key="1">
    <citation type="journal article" date="2022" name="Mol. Ecol. Resour.">
        <title>The genomes of chicory, endive, great burdock and yacon provide insights into Asteraceae palaeo-polyploidization history and plant inulin production.</title>
        <authorList>
            <person name="Fan W."/>
            <person name="Wang S."/>
            <person name="Wang H."/>
            <person name="Wang A."/>
            <person name="Jiang F."/>
            <person name="Liu H."/>
            <person name="Zhao H."/>
            <person name="Xu D."/>
            <person name="Zhang Y."/>
        </authorList>
    </citation>
    <scope>NUCLEOTIDE SEQUENCE [LARGE SCALE GENOMIC DNA]</scope>
    <source>
        <strain evidence="2">cv. Yunnan</strain>
    </source>
</reference>
<evidence type="ECO:0000313" key="1">
    <source>
        <dbReference type="EMBL" id="KAI3784894.1"/>
    </source>
</evidence>
<reference evidence="1 2" key="2">
    <citation type="journal article" date="2022" name="Mol. Ecol. Resour.">
        <title>The genomes of chicory, endive, great burdock and yacon provide insights into Asteraceae paleo-polyploidization history and plant inulin production.</title>
        <authorList>
            <person name="Fan W."/>
            <person name="Wang S."/>
            <person name="Wang H."/>
            <person name="Wang A."/>
            <person name="Jiang F."/>
            <person name="Liu H."/>
            <person name="Zhao H."/>
            <person name="Xu D."/>
            <person name="Zhang Y."/>
        </authorList>
    </citation>
    <scope>NUCLEOTIDE SEQUENCE [LARGE SCALE GENOMIC DNA]</scope>
    <source>
        <strain evidence="2">cv. Yunnan</strain>
        <tissue evidence="1">Leaves</tissue>
    </source>
</reference>